<dbReference type="Proteomes" id="UP000271031">
    <property type="component" value="Unassembled WGS sequence"/>
</dbReference>
<gene>
    <name evidence="2" type="ORF">EDM56_24380</name>
</gene>
<feature type="transmembrane region" description="Helical" evidence="1">
    <location>
        <begin position="81"/>
        <end position="99"/>
    </location>
</feature>
<feature type="transmembrane region" description="Helical" evidence="1">
    <location>
        <begin position="105"/>
        <end position="124"/>
    </location>
</feature>
<protein>
    <submittedName>
        <fullName evidence="2">Uncharacterized protein</fullName>
    </submittedName>
</protein>
<dbReference type="OrthoDB" id="2474199at2"/>
<accession>A0A3M8D1Y8</accession>
<sequence>MFYLINGLASGMILAAFLALCDSLFATNAFQVLIDVSYVPQLAGLPSIVELIIHLIISIVVAVALLVFYPRKAERSPIRYLAIWFGVFLLLYFPFSLLSEQPLTITGFLVWGVGHLLYIVYLAYQKYKHQ</sequence>
<comment type="caution">
    <text evidence="2">The sequence shown here is derived from an EMBL/GenBank/DDBJ whole genome shotgun (WGS) entry which is preliminary data.</text>
</comment>
<evidence type="ECO:0000256" key="1">
    <source>
        <dbReference type="SAM" id="Phobius"/>
    </source>
</evidence>
<keyword evidence="3" id="KW-1185">Reference proteome</keyword>
<proteinExistence type="predicted"/>
<feature type="transmembrane region" description="Helical" evidence="1">
    <location>
        <begin position="47"/>
        <end position="69"/>
    </location>
</feature>
<keyword evidence="1" id="KW-0472">Membrane</keyword>
<organism evidence="2 3">
    <name type="scientific">Brevibacillus fluminis</name>
    <dbReference type="NCBI Taxonomy" id="511487"/>
    <lineage>
        <taxon>Bacteria</taxon>
        <taxon>Bacillati</taxon>
        <taxon>Bacillota</taxon>
        <taxon>Bacilli</taxon>
        <taxon>Bacillales</taxon>
        <taxon>Paenibacillaceae</taxon>
        <taxon>Brevibacillus</taxon>
    </lineage>
</organism>
<keyword evidence="1" id="KW-0812">Transmembrane</keyword>
<keyword evidence="1" id="KW-1133">Transmembrane helix</keyword>
<evidence type="ECO:0000313" key="2">
    <source>
        <dbReference type="EMBL" id="RNB82090.1"/>
    </source>
</evidence>
<reference evidence="2 3" key="1">
    <citation type="submission" date="2018-10" db="EMBL/GenBank/DDBJ databases">
        <title>Phylogenomics of Brevibacillus.</title>
        <authorList>
            <person name="Dunlap C."/>
        </authorList>
    </citation>
    <scope>NUCLEOTIDE SEQUENCE [LARGE SCALE GENOMIC DNA]</scope>
    <source>
        <strain evidence="2 3">JCM 15716</strain>
    </source>
</reference>
<evidence type="ECO:0000313" key="3">
    <source>
        <dbReference type="Proteomes" id="UP000271031"/>
    </source>
</evidence>
<name>A0A3M8D1Y8_9BACL</name>
<dbReference type="AlphaFoldDB" id="A0A3M8D1Y8"/>
<dbReference type="EMBL" id="RHHQ01000021">
    <property type="protein sequence ID" value="RNB82090.1"/>
    <property type="molecule type" value="Genomic_DNA"/>
</dbReference>